<evidence type="ECO:0008006" key="4">
    <source>
        <dbReference type="Google" id="ProtNLM"/>
    </source>
</evidence>
<dbReference type="RefSeq" id="WP_166133279.1">
    <property type="nucleotide sequence ID" value="NZ_JAAOBY010000001.1"/>
</dbReference>
<evidence type="ECO:0000256" key="1">
    <source>
        <dbReference type="SAM" id="SignalP"/>
    </source>
</evidence>
<feature type="chain" id="PRO_5046934230" description="CarboxypepD_reg-like domain-containing protein" evidence="1">
    <location>
        <begin position="20"/>
        <end position="252"/>
    </location>
</feature>
<sequence>MKTSIYLLLFGFSTAVMLAQDQKLTSIRGLVVCQEQSIADATIRNSTTGQEVKSTTMGSFSILAKTGDELLVSAFNYETVRKIITAQDLLSSVIKFELPQKITVLPEVIVKDQSITARSIRAQITEPKRFTPAERKLQTAGDFKPIMLLGLLGGSMPLDPLINKINGRTKRLKVLVALEKKEQVVKLLSEWFEPNFYTDQLQIPSEFCSGFKFFVAEEPSFVVLMDTRDTNKIAFELAILAVKYKGFLDSRE</sequence>
<feature type="signal peptide" evidence="1">
    <location>
        <begin position="1"/>
        <end position="19"/>
    </location>
</feature>
<gene>
    <name evidence="2" type="ORF">H8R26_03415</name>
</gene>
<accession>A0ABR7JD87</accession>
<evidence type="ECO:0000313" key="3">
    <source>
        <dbReference type="Proteomes" id="UP000621670"/>
    </source>
</evidence>
<dbReference type="EMBL" id="JACRUM010000001">
    <property type="protein sequence ID" value="MBC5862460.1"/>
    <property type="molecule type" value="Genomic_DNA"/>
</dbReference>
<dbReference type="Proteomes" id="UP000621670">
    <property type="component" value="Unassembled WGS sequence"/>
</dbReference>
<name>A0ABR7JD87_9FLAO</name>
<comment type="caution">
    <text evidence="2">The sequence shown here is derived from an EMBL/GenBank/DDBJ whole genome shotgun (WGS) entry which is preliminary data.</text>
</comment>
<protein>
    <recommendedName>
        <fullName evidence="4">CarboxypepD_reg-like domain-containing protein</fullName>
    </recommendedName>
</protein>
<evidence type="ECO:0000313" key="2">
    <source>
        <dbReference type="EMBL" id="MBC5862460.1"/>
    </source>
</evidence>
<keyword evidence="3" id="KW-1185">Reference proteome</keyword>
<proteinExistence type="predicted"/>
<reference evidence="2 3" key="1">
    <citation type="submission" date="2020-08" db="EMBL/GenBank/DDBJ databases">
        <title>Description of novel Flavobacterium F-400 isolate.</title>
        <authorList>
            <person name="Saticioglu I."/>
            <person name="Duman M."/>
            <person name="Altun S."/>
        </authorList>
    </citation>
    <scope>NUCLEOTIDE SEQUENCE [LARGE SCALE GENOMIC DNA]</scope>
    <source>
        <strain evidence="2 3">F-400</strain>
    </source>
</reference>
<organism evidence="2 3">
    <name type="scientific">Flavobacterium turcicum</name>
    <dbReference type="NCBI Taxonomy" id="2764718"/>
    <lineage>
        <taxon>Bacteria</taxon>
        <taxon>Pseudomonadati</taxon>
        <taxon>Bacteroidota</taxon>
        <taxon>Flavobacteriia</taxon>
        <taxon>Flavobacteriales</taxon>
        <taxon>Flavobacteriaceae</taxon>
        <taxon>Flavobacterium</taxon>
    </lineage>
</organism>
<keyword evidence="1" id="KW-0732">Signal</keyword>